<dbReference type="PANTHER" id="PTHR43133:SF51">
    <property type="entry name" value="RNA POLYMERASE SIGMA FACTOR"/>
    <property type="match status" value="1"/>
</dbReference>
<protein>
    <recommendedName>
        <fullName evidence="5">RNA polymerase sigma-70 region 2 domain-containing protein</fullName>
    </recommendedName>
</protein>
<proteinExistence type="predicted"/>
<evidence type="ECO:0000256" key="1">
    <source>
        <dbReference type="ARBA" id="ARBA00023015"/>
    </source>
</evidence>
<evidence type="ECO:0000256" key="2">
    <source>
        <dbReference type="ARBA" id="ARBA00023082"/>
    </source>
</evidence>
<dbReference type="EMBL" id="LAZR01061159">
    <property type="protein sequence ID" value="KKK64148.1"/>
    <property type="molecule type" value="Genomic_DNA"/>
</dbReference>
<dbReference type="Gene3D" id="1.10.1740.10">
    <property type="match status" value="1"/>
</dbReference>
<dbReference type="InterPro" id="IPR013325">
    <property type="entry name" value="RNA_pol_sigma_r2"/>
</dbReference>
<evidence type="ECO:0000313" key="6">
    <source>
        <dbReference type="EMBL" id="KKK64148.1"/>
    </source>
</evidence>
<reference evidence="6" key="1">
    <citation type="journal article" date="2015" name="Nature">
        <title>Complex archaea that bridge the gap between prokaryotes and eukaryotes.</title>
        <authorList>
            <person name="Spang A."/>
            <person name="Saw J.H."/>
            <person name="Jorgensen S.L."/>
            <person name="Zaremba-Niedzwiedzka K."/>
            <person name="Martijn J."/>
            <person name="Lind A.E."/>
            <person name="van Eijk R."/>
            <person name="Schleper C."/>
            <person name="Guy L."/>
            <person name="Ettema T.J."/>
        </authorList>
    </citation>
    <scope>NUCLEOTIDE SEQUENCE</scope>
</reference>
<keyword evidence="1" id="KW-0805">Transcription regulation</keyword>
<dbReference type="SUPFAM" id="SSF88946">
    <property type="entry name" value="Sigma2 domain of RNA polymerase sigma factors"/>
    <property type="match status" value="1"/>
</dbReference>
<feature type="domain" description="RNA polymerase sigma-70 region 2" evidence="5">
    <location>
        <begin position="26"/>
        <end position="93"/>
    </location>
</feature>
<dbReference type="GO" id="GO:0006352">
    <property type="term" value="P:DNA-templated transcription initiation"/>
    <property type="evidence" value="ECO:0007669"/>
    <property type="project" value="InterPro"/>
</dbReference>
<dbReference type="InterPro" id="IPR039425">
    <property type="entry name" value="RNA_pol_sigma-70-like"/>
</dbReference>
<dbReference type="PANTHER" id="PTHR43133">
    <property type="entry name" value="RNA POLYMERASE ECF-TYPE SIGMA FACTO"/>
    <property type="match status" value="1"/>
</dbReference>
<accession>A0A0F8X5S9</accession>
<keyword evidence="2" id="KW-0731">Sigma factor</keyword>
<feature type="region of interest" description="Disordered" evidence="4">
    <location>
        <begin position="88"/>
        <end position="110"/>
    </location>
</feature>
<organism evidence="6">
    <name type="scientific">marine sediment metagenome</name>
    <dbReference type="NCBI Taxonomy" id="412755"/>
    <lineage>
        <taxon>unclassified sequences</taxon>
        <taxon>metagenomes</taxon>
        <taxon>ecological metagenomes</taxon>
    </lineage>
</organism>
<dbReference type="Pfam" id="PF04542">
    <property type="entry name" value="Sigma70_r2"/>
    <property type="match status" value="1"/>
</dbReference>
<dbReference type="InterPro" id="IPR007627">
    <property type="entry name" value="RNA_pol_sigma70_r2"/>
</dbReference>
<comment type="caution">
    <text evidence="6">The sequence shown here is derived from an EMBL/GenBank/DDBJ whole genome shotgun (WGS) entry which is preliminary data.</text>
</comment>
<dbReference type="NCBIfam" id="TIGR02937">
    <property type="entry name" value="sigma70-ECF"/>
    <property type="match status" value="1"/>
</dbReference>
<keyword evidence="3" id="KW-0804">Transcription</keyword>
<sequence>MSDPATDDAVLIAAYRQGDDAALGTLIQRYQAQTYRLALGILASREEAEDATQEALIAMLSSLPRFRGDSRFSTWFYRLTLNTCLKRKQRRTRPREEPLPSHARTIADSPGLRPDVQAGRRWLRHQVTRFLA</sequence>
<dbReference type="GO" id="GO:0016987">
    <property type="term" value="F:sigma factor activity"/>
    <property type="evidence" value="ECO:0007669"/>
    <property type="project" value="UniProtKB-KW"/>
</dbReference>
<dbReference type="AlphaFoldDB" id="A0A0F8X5S9"/>
<gene>
    <name evidence="6" type="ORF">LCGC14_2987150</name>
</gene>
<evidence type="ECO:0000259" key="5">
    <source>
        <dbReference type="Pfam" id="PF04542"/>
    </source>
</evidence>
<evidence type="ECO:0000256" key="4">
    <source>
        <dbReference type="SAM" id="MobiDB-lite"/>
    </source>
</evidence>
<name>A0A0F8X5S9_9ZZZZ</name>
<feature type="non-terminal residue" evidence="6">
    <location>
        <position position="132"/>
    </location>
</feature>
<evidence type="ECO:0000256" key="3">
    <source>
        <dbReference type="ARBA" id="ARBA00023163"/>
    </source>
</evidence>
<dbReference type="InterPro" id="IPR014284">
    <property type="entry name" value="RNA_pol_sigma-70_dom"/>
</dbReference>